<dbReference type="PANTHER" id="PTHR48020:SF40">
    <property type="entry name" value="MAJOR FACILITATOR SUPERFAMILY (MFS) PROFILE DOMAIN-CONTAINING PROTEIN"/>
    <property type="match status" value="1"/>
</dbReference>
<feature type="region of interest" description="Disordered" evidence="7">
    <location>
        <begin position="1"/>
        <end position="20"/>
    </location>
</feature>
<dbReference type="Gene3D" id="1.20.1250.20">
    <property type="entry name" value="MFS general substrate transporter like domains"/>
    <property type="match status" value="1"/>
</dbReference>
<keyword evidence="5 8" id="KW-1133">Transmembrane helix</keyword>
<sequence length="469" mass="52922">MDRRPHDGADQNIEIDDPFNGHSSEDIRVAVNGFYNGLTELHQVIDVELLVKGAQLAKDFNARRDMQLSQIEVHILEEENQYKQHGLSTWPEQFGLDRNGWKVSIINAAPSFAGSIIGTWVSDPLQGYTFGTKSSVAPIFAAEAAMENSRGRILMLWQFFDAMGIALGFIVALIFRDSWEVQLGAALIPSLALMILVMLCPESPRFLIRNKRYAEAYKSLRRLRRLEIQAARDLYFIHAQLQQEARLWRPRGDAPSTNFPYQDYVEQQNSFKRMLRLFTHPRNRRACVVAFLVMISQQLCGINVLAYYSSNVFGNAASNNKVNWLSFGFGMSNLIFTSPAFFLIDTRGRRYLLLVSLLGMTVSLLLASFCFQINPEDLRVLAVVGTVIILFTAFYSIGAGPVPFTLSAEIFPLAFREVGMSFSVMVNFLGLGLLVLFVPRITRGWSENERIGQRNVLFLFTCAVLPSNS</sequence>
<feature type="transmembrane region" description="Helical" evidence="8">
    <location>
        <begin position="181"/>
        <end position="201"/>
    </location>
</feature>
<evidence type="ECO:0000256" key="2">
    <source>
        <dbReference type="ARBA" id="ARBA00010992"/>
    </source>
</evidence>
<dbReference type="InterPro" id="IPR050814">
    <property type="entry name" value="Myo-inositol_Transporter"/>
</dbReference>
<reference evidence="10 11" key="1">
    <citation type="submission" date="2024-07" db="EMBL/GenBank/DDBJ databases">
        <title>Section-level genome sequencing and comparative genomics of Aspergillus sections Usti and Cavernicolus.</title>
        <authorList>
            <consortium name="Lawrence Berkeley National Laboratory"/>
            <person name="Nybo J.L."/>
            <person name="Vesth T.C."/>
            <person name="Theobald S."/>
            <person name="Frisvad J.C."/>
            <person name="Larsen T.O."/>
            <person name="Kjaerboelling I."/>
            <person name="Rothschild-Mancinelli K."/>
            <person name="Lyhne E.K."/>
            <person name="Kogle M.E."/>
            <person name="Barry K."/>
            <person name="Clum A."/>
            <person name="Na H."/>
            <person name="Ledsgaard L."/>
            <person name="Lin J."/>
            <person name="Lipzen A."/>
            <person name="Kuo A."/>
            <person name="Riley R."/>
            <person name="Mondo S."/>
            <person name="Labutti K."/>
            <person name="Haridas S."/>
            <person name="Pangalinan J."/>
            <person name="Salamov A.A."/>
            <person name="Simmons B.A."/>
            <person name="Magnuson J.K."/>
            <person name="Chen J."/>
            <person name="Drula E."/>
            <person name="Henrissat B."/>
            <person name="Wiebenga A."/>
            <person name="Lubbers R.J."/>
            <person name="Gomes A.C."/>
            <person name="Makela M.R."/>
            <person name="Stajich J."/>
            <person name="Grigoriev I.V."/>
            <person name="Mortensen U.H."/>
            <person name="De Vries R.P."/>
            <person name="Baker S.E."/>
            <person name="Andersen M.R."/>
        </authorList>
    </citation>
    <scope>NUCLEOTIDE SEQUENCE [LARGE SCALE GENOMIC DNA]</scope>
    <source>
        <strain evidence="10 11">CBS 588.65</strain>
    </source>
</reference>
<feature type="transmembrane region" description="Helical" evidence="8">
    <location>
        <begin position="322"/>
        <end position="344"/>
    </location>
</feature>
<evidence type="ECO:0000256" key="7">
    <source>
        <dbReference type="SAM" id="MobiDB-lite"/>
    </source>
</evidence>
<evidence type="ECO:0000256" key="5">
    <source>
        <dbReference type="ARBA" id="ARBA00022989"/>
    </source>
</evidence>
<feature type="transmembrane region" description="Helical" evidence="8">
    <location>
        <begin position="154"/>
        <end position="175"/>
    </location>
</feature>
<gene>
    <name evidence="10" type="ORF">BJX63DRAFT_424941</name>
</gene>
<feature type="domain" description="Major facilitator superfamily (MFS) profile" evidence="9">
    <location>
        <begin position="1"/>
        <end position="469"/>
    </location>
</feature>
<dbReference type="Proteomes" id="UP001610334">
    <property type="component" value="Unassembled WGS sequence"/>
</dbReference>
<evidence type="ECO:0000256" key="3">
    <source>
        <dbReference type="ARBA" id="ARBA00022448"/>
    </source>
</evidence>
<feature type="transmembrane region" description="Helical" evidence="8">
    <location>
        <begin position="351"/>
        <end position="374"/>
    </location>
</feature>
<comment type="caution">
    <text evidence="10">The sequence shown here is derived from an EMBL/GenBank/DDBJ whole genome shotgun (WGS) entry which is preliminary data.</text>
</comment>
<dbReference type="InterPro" id="IPR036259">
    <property type="entry name" value="MFS_trans_sf"/>
</dbReference>
<dbReference type="InterPro" id="IPR003663">
    <property type="entry name" value="Sugar/inositol_transpt"/>
</dbReference>
<dbReference type="SUPFAM" id="SSF103473">
    <property type="entry name" value="MFS general substrate transporter"/>
    <property type="match status" value="1"/>
</dbReference>
<dbReference type="PRINTS" id="PR00171">
    <property type="entry name" value="SUGRTRNSPORT"/>
</dbReference>
<keyword evidence="3" id="KW-0813">Transport</keyword>
<accession>A0ABR4GYE8</accession>
<dbReference type="EMBL" id="JBFXLT010000124">
    <property type="protein sequence ID" value="KAL2808004.1"/>
    <property type="molecule type" value="Genomic_DNA"/>
</dbReference>
<feature type="transmembrane region" description="Helical" evidence="8">
    <location>
        <begin position="380"/>
        <end position="406"/>
    </location>
</feature>
<dbReference type="InterPro" id="IPR005828">
    <property type="entry name" value="MFS_sugar_transport-like"/>
</dbReference>
<evidence type="ECO:0000256" key="6">
    <source>
        <dbReference type="ARBA" id="ARBA00023136"/>
    </source>
</evidence>
<keyword evidence="4 8" id="KW-0812">Transmembrane</keyword>
<comment type="subcellular location">
    <subcellularLocation>
        <location evidence="1">Membrane</location>
        <topology evidence="1">Multi-pass membrane protein</topology>
    </subcellularLocation>
</comment>
<comment type="similarity">
    <text evidence="2">Belongs to the major facilitator superfamily. Sugar transporter (TC 2.A.1.1) family.</text>
</comment>
<organism evidence="10 11">
    <name type="scientific">Aspergillus granulosus</name>
    <dbReference type="NCBI Taxonomy" id="176169"/>
    <lineage>
        <taxon>Eukaryota</taxon>
        <taxon>Fungi</taxon>
        <taxon>Dikarya</taxon>
        <taxon>Ascomycota</taxon>
        <taxon>Pezizomycotina</taxon>
        <taxon>Eurotiomycetes</taxon>
        <taxon>Eurotiomycetidae</taxon>
        <taxon>Eurotiales</taxon>
        <taxon>Aspergillaceae</taxon>
        <taxon>Aspergillus</taxon>
        <taxon>Aspergillus subgen. Nidulantes</taxon>
    </lineage>
</organism>
<evidence type="ECO:0000256" key="8">
    <source>
        <dbReference type="SAM" id="Phobius"/>
    </source>
</evidence>
<dbReference type="PANTHER" id="PTHR48020">
    <property type="entry name" value="PROTON MYO-INOSITOL COTRANSPORTER"/>
    <property type="match status" value="1"/>
</dbReference>
<dbReference type="Pfam" id="PF00083">
    <property type="entry name" value="Sugar_tr"/>
    <property type="match status" value="1"/>
</dbReference>
<dbReference type="InterPro" id="IPR020846">
    <property type="entry name" value="MFS_dom"/>
</dbReference>
<evidence type="ECO:0000313" key="11">
    <source>
        <dbReference type="Proteomes" id="UP001610334"/>
    </source>
</evidence>
<feature type="transmembrane region" description="Helical" evidence="8">
    <location>
        <begin position="286"/>
        <end position="310"/>
    </location>
</feature>
<protein>
    <recommendedName>
        <fullName evidence="9">Major facilitator superfamily (MFS) profile domain-containing protein</fullName>
    </recommendedName>
</protein>
<evidence type="ECO:0000259" key="9">
    <source>
        <dbReference type="PROSITE" id="PS50850"/>
    </source>
</evidence>
<keyword evidence="11" id="KW-1185">Reference proteome</keyword>
<keyword evidence="6 8" id="KW-0472">Membrane</keyword>
<name>A0ABR4GYE8_9EURO</name>
<evidence type="ECO:0000313" key="10">
    <source>
        <dbReference type="EMBL" id="KAL2808004.1"/>
    </source>
</evidence>
<evidence type="ECO:0000256" key="1">
    <source>
        <dbReference type="ARBA" id="ARBA00004141"/>
    </source>
</evidence>
<dbReference type="PROSITE" id="PS50850">
    <property type="entry name" value="MFS"/>
    <property type="match status" value="1"/>
</dbReference>
<feature type="transmembrane region" description="Helical" evidence="8">
    <location>
        <begin position="418"/>
        <end position="438"/>
    </location>
</feature>
<evidence type="ECO:0000256" key="4">
    <source>
        <dbReference type="ARBA" id="ARBA00022692"/>
    </source>
</evidence>
<proteinExistence type="inferred from homology"/>